<dbReference type="Gene3D" id="3.30.70.100">
    <property type="match status" value="1"/>
</dbReference>
<evidence type="ECO:0008006" key="3">
    <source>
        <dbReference type="Google" id="ProtNLM"/>
    </source>
</evidence>
<dbReference type="RefSeq" id="WP_182661300.1">
    <property type="nucleotide sequence ID" value="NZ_JACIVI010000001.1"/>
</dbReference>
<sequence>MSQPDTCCTLVPYFKAKPGQLAAFQALMPRFTDLTRNEPRCLHYAFSVEGDNVHCREGYADAAGVLAHLDNVGAVLGEALQLADITRLEVHGPEAELDKLRTPLAGLNPAFFVLQPGGFRR</sequence>
<gene>
    <name evidence="1" type="ORF">H4F90_02905</name>
</gene>
<organism evidence="1 2">
    <name type="scientific">Aquariibacter albus</name>
    <dbReference type="NCBI Taxonomy" id="2759899"/>
    <lineage>
        <taxon>Bacteria</taxon>
        <taxon>Pseudomonadati</taxon>
        <taxon>Pseudomonadota</taxon>
        <taxon>Betaproteobacteria</taxon>
        <taxon>Burkholderiales</taxon>
        <taxon>Sphaerotilaceae</taxon>
        <taxon>Aquariibacter</taxon>
    </lineage>
</organism>
<protein>
    <recommendedName>
        <fullName evidence="3">ABM domain-containing protein</fullName>
    </recommendedName>
</protein>
<name>A0A839HFR4_9BURK</name>
<dbReference type="SUPFAM" id="SSF54909">
    <property type="entry name" value="Dimeric alpha+beta barrel"/>
    <property type="match status" value="1"/>
</dbReference>
<comment type="caution">
    <text evidence="1">The sequence shown here is derived from an EMBL/GenBank/DDBJ whole genome shotgun (WGS) entry which is preliminary data.</text>
</comment>
<dbReference type="InterPro" id="IPR011008">
    <property type="entry name" value="Dimeric_a/b-barrel"/>
</dbReference>
<accession>A0A839HFR4</accession>
<keyword evidence="2" id="KW-1185">Reference proteome</keyword>
<reference evidence="1 2" key="1">
    <citation type="submission" date="2020-08" db="EMBL/GenBank/DDBJ databases">
        <title>Aquariorum lacteus gen. nov., sp. nov., a new member of the family Comamonadaceae, isolated from freshwater aquarium.</title>
        <authorList>
            <person name="Chun S.-J."/>
        </authorList>
    </citation>
    <scope>NUCLEOTIDE SEQUENCE [LARGE SCALE GENOMIC DNA]</scope>
    <source>
        <strain evidence="1 2">SJAQ100</strain>
    </source>
</reference>
<evidence type="ECO:0000313" key="2">
    <source>
        <dbReference type="Proteomes" id="UP000586093"/>
    </source>
</evidence>
<proteinExistence type="predicted"/>
<dbReference type="AlphaFoldDB" id="A0A839HFR4"/>
<dbReference type="EMBL" id="JACIVI010000001">
    <property type="protein sequence ID" value="MBB1160927.1"/>
    <property type="molecule type" value="Genomic_DNA"/>
</dbReference>
<dbReference type="Proteomes" id="UP000586093">
    <property type="component" value="Unassembled WGS sequence"/>
</dbReference>
<evidence type="ECO:0000313" key="1">
    <source>
        <dbReference type="EMBL" id="MBB1160927.1"/>
    </source>
</evidence>